<protein>
    <submittedName>
        <fullName evidence="1">AN1-type zinc finger protein 5-like</fullName>
    </submittedName>
</protein>
<evidence type="ECO:0000313" key="2">
    <source>
        <dbReference type="Proteomes" id="UP001623348"/>
    </source>
</evidence>
<reference evidence="1 2" key="1">
    <citation type="submission" date="2024-06" db="EMBL/GenBank/DDBJ databases">
        <title>The draft genome of Grus japonensis, version 3.</title>
        <authorList>
            <person name="Nabeshima K."/>
            <person name="Suzuki S."/>
            <person name="Onuma M."/>
        </authorList>
    </citation>
    <scope>NUCLEOTIDE SEQUENCE [LARGE SCALE GENOMIC DNA]</scope>
    <source>
        <strain evidence="1 2">451A</strain>
    </source>
</reference>
<comment type="caution">
    <text evidence="1">The sequence shown here is derived from an EMBL/GenBank/DDBJ whole genome shotgun (WGS) entry which is preliminary data.</text>
</comment>
<keyword evidence="2" id="KW-1185">Reference proteome</keyword>
<dbReference type="Proteomes" id="UP001623348">
    <property type="component" value="Unassembled WGS sequence"/>
</dbReference>
<gene>
    <name evidence="1" type="ORF">GRJ2_003343500</name>
</gene>
<accession>A0ABC9YFC8</accession>
<proteinExistence type="predicted"/>
<sequence length="99" mass="10800">MVSKRLRGALLPAGAKPRQMVTQVFPLQSLEVNGGVDIHLQPMEDHTPEQVDAPEGGCDPVESPHWSRLLAGPATHGEEPTLEQVFWQDLWPSGGPTLE</sequence>
<organism evidence="1 2">
    <name type="scientific">Grus japonensis</name>
    <name type="common">Japanese crane</name>
    <name type="synonym">Red-crowned crane</name>
    <dbReference type="NCBI Taxonomy" id="30415"/>
    <lineage>
        <taxon>Eukaryota</taxon>
        <taxon>Metazoa</taxon>
        <taxon>Chordata</taxon>
        <taxon>Craniata</taxon>
        <taxon>Vertebrata</taxon>
        <taxon>Euteleostomi</taxon>
        <taxon>Archelosauria</taxon>
        <taxon>Archosauria</taxon>
        <taxon>Dinosauria</taxon>
        <taxon>Saurischia</taxon>
        <taxon>Theropoda</taxon>
        <taxon>Coelurosauria</taxon>
        <taxon>Aves</taxon>
        <taxon>Neognathae</taxon>
        <taxon>Neoaves</taxon>
        <taxon>Gruiformes</taxon>
        <taxon>Gruidae</taxon>
        <taxon>Grus</taxon>
    </lineage>
</organism>
<dbReference type="EMBL" id="BAAFJT010000281">
    <property type="protein sequence ID" value="GAB0208778.1"/>
    <property type="molecule type" value="Genomic_DNA"/>
</dbReference>
<name>A0ABC9YFC8_GRUJA</name>
<evidence type="ECO:0000313" key="1">
    <source>
        <dbReference type="EMBL" id="GAB0208778.1"/>
    </source>
</evidence>
<dbReference type="AlphaFoldDB" id="A0ABC9YFC8"/>